<dbReference type="Gene3D" id="3.80.30.30">
    <property type="match status" value="1"/>
</dbReference>
<accession>A0AA41UKN6</accession>
<dbReference type="Proteomes" id="UP001165427">
    <property type="component" value="Unassembled WGS sequence"/>
</dbReference>
<dbReference type="PANTHER" id="PTHR37822">
    <property type="entry name" value="SPORE PHOTOPRODUCT LYASE-RELATED"/>
    <property type="match status" value="1"/>
</dbReference>
<sequence length="364" mass="41752">MTITHLYVDRTVADNSLAARFAERLGLTPIIVPDTRQLYDTLKNEADPWSGGKQRLLLTRNQGAFIRQCPGTKEYICCDYQILHIGTYCTMDCAYCILQSYFHPPVLQYFVNHEDLLRELDAALDQGRTLRIGTGEFTDSLIWEAWSDLTPLLVERFARQDRSVLELKTKTTAIGDLLDLDHRRRTIMAWSLNTPRIIATQERGTTSLKARLRAAAQCQDRGYPLAFHFDPIVLYPGCENEYRQVIDTLFQYVDPGNIVWISMGTLRFMPALQPVIQQRFPDSAIVHGEFITGIDNKMRYFKPLRIDIYRRIAGWIRHHAPNATVYFCMEDETVWCNSLGFSPDTHGGLPAMLDQSARRVCGVH</sequence>
<dbReference type="PANTHER" id="PTHR37822:SF2">
    <property type="entry name" value="SPORE PHOTOPRODUCT LYASE"/>
    <property type="match status" value="1"/>
</dbReference>
<dbReference type="SUPFAM" id="SSF102114">
    <property type="entry name" value="Radical SAM enzymes"/>
    <property type="match status" value="1"/>
</dbReference>
<organism evidence="1 2">
    <name type="scientific">Desulfatitalea alkaliphila</name>
    <dbReference type="NCBI Taxonomy" id="2929485"/>
    <lineage>
        <taxon>Bacteria</taxon>
        <taxon>Pseudomonadati</taxon>
        <taxon>Thermodesulfobacteriota</taxon>
        <taxon>Desulfobacteria</taxon>
        <taxon>Desulfobacterales</taxon>
        <taxon>Desulfosarcinaceae</taxon>
        <taxon>Desulfatitalea</taxon>
    </lineage>
</organism>
<dbReference type="Pfam" id="PF20903">
    <property type="entry name" value="SPL"/>
    <property type="match status" value="1"/>
</dbReference>
<dbReference type="GO" id="GO:0003913">
    <property type="term" value="F:DNA photolyase activity"/>
    <property type="evidence" value="ECO:0007669"/>
    <property type="project" value="TreeGrafter"/>
</dbReference>
<dbReference type="GO" id="GO:1904047">
    <property type="term" value="F:S-adenosyl-L-methionine binding"/>
    <property type="evidence" value="ECO:0007669"/>
    <property type="project" value="TreeGrafter"/>
</dbReference>
<dbReference type="Gene3D" id="3.40.50.12110">
    <property type="match status" value="1"/>
</dbReference>
<dbReference type="InterPro" id="IPR049539">
    <property type="entry name" value="SPL"/>
</dbReference>
<dbReference type="EMBL" id="JALJRB010000027">
    <property type="protein sequence ID" value="MCJ8502499.1"/>
    <property type="molecule type" value="Genomic_DNA"/>
</dbReference>
<proteinExistence type="predicted"/>
<dbReference type="AlphaFoldDB" id="A0AA41UKN6"/>
<dbReference type="InterPro" id="IPR058240">
    <property type="entry name" value="rSAM_sf"/>
</dbReference>
<evidence type="ECO:0000313" key="1">
    <source>
        <dbReference type="EMBL" id="MCJ8502499.1"/>
    </source>
</evidence>
<keyword evidence="2" id="KW-1185">Reference proteome</keyword>
<dbReference type="RefSeq" id="WP_246913355.1">
    <property type="nucleotide sequence ID" value="NZ_JALJRB010000027.1"/>
</dbReference>
<reference evidence="1" key="1">
    <citation type="submission" date="2022-04" db="EMBL/GenBank/DDBJ databases">
        <title>Desulfatitalea alkaliphila sp. nov., a novel anaerobic sulfate-reducing bacterium isolated from terrestrial mud volcano, Taman Peninsula, Russia.</title>
        <authorList>
            <person name="Khomyakova M.A."/>
            <person name="Merkel A.Y."/>
            <person name="Slobodkin A.I."/>
        </authorList>
    </citation>
    <scope>NUCLEOTIDE SEQUENCE</scope>
    <source>
        <strain evidence="1">M08but</strain>
    </source>
</reference>
<protein>
    <submittedName>
        <fullName evidence="1">Radical SAM protein</fullName>
    </submittedName>
</protein>
<dbReference type="GO" id="GO:0042601">
    <property type="term" value="C:endospore-forming forespore"/>
    <property type="evidence" value="ECO:0007669"/>
    <property type="project" value="TreeGrafter"/>
</dbReference>
<dbReference type="GO" id="GO:0051539">
    <property type="term" value="F:4 iron, 4 sulfur cluster binding"/>
    <property type="evidence" value="ECO:0007669"/>
    <property type="project" value="TreeGrafter"/>
</dbReference>
<name>A0AA41UKN6_9BACT</name>
<gene>
    <name evidence="1" type="ORF">MRX98_18120</name>
</gene>
<comment type="caution">
    <text evidence="1">The sequence shown here is derived from an EMBL/GenBank/DDBJ whole genome shotgun (WGS) entry which is preliminary data.</text>
</comment>
<evidence type="ECO:0000313" key="2">
    <source>
        <dbReference type="Proteomes" id="UP001165427"/>
    </source>
</evidence>